<evidence type="ECO:0000313" key="2">
    <source>
        <dbReference type="EMBL" id="ASI98387.1"/>
    </source>
</evidence>
<organism evidence="2 3">
    <name type="scientific">Thermococcus celer Vu 13 = JCM 8558</name>
    <dbReference type="NCBI Taxonomy" id="1293037"/>
    <lineage>
        <taxon>Archaea</taxon>
        <taxon>Methanobacteriati</taxon>
        <taxon>Methanobacteriota</taxon>
        <taxon>Thermococci</taxon>
        <taxon>Thermococcales</taxon>
        <taxon>Thermococcaceae</taxon>
        <taxon>Thermococcus</taxon>
    </lineage>
</organism>
<sequence>MKVEIKKIDSQGRIVLPISWRRRIKGDEVVVIEEEGKVEILPRDVDLSKYVDSVEVDVDNFGDYHKLRKELREKK</sequence>
<evidence type="ECO:0000259" key="1">
    <source>
        <dbReference type="PROSITE" id="PS51740"/>
    </source>
</evidence>
<accession>A0A218P0C4</accession>
<gene>
    <name evidence="2" type="ORF">A3L02_01800</name>
</gene>
<dbReference type="Gene3D" id="2.10.260.10">
    <property type="match status" value="1"/>
</dbReference>
<dbReference type="RefSeq" id="WP_088862349.1">
    <property type="nucleotide sequence ID" value="NZ_CP014854.1"/>
</dbReference>
<reference evidence="2 3" key="1">
    <citation type="submission" date="2016-03" db="EMBL/GenBank/DDBJ databases">
        <title>Complete genome sequence of Thermococcus celer.</title>
        <authorList>
            <person name="Oger P.M."/>
        </authorList>
    </citation>
    <scope>NUCLEOTIDE SEQUENCE [LARGE SCALE GENOMIC DNA]</scope>
    <source>
        <strain evidence="2 3">Vu 13</strain>
    </source>
</reference>
<dbReference type="InterPro" id="IPR007159">
    <property type="entry name" value="SpoVT-AbrB_dom"/>
</dbReference>
<dbReference type="SUPFAM" id="SSF89447">
    <property type="entry name" value="AbrB/MazE/MraZ-like"/>
    <property type="match status" value="1"/>
</dbReference>
<dbReference type="InterPro" id="IPR037914">
    <property type="entry name" value="SpoVT-AbrB_sf"/>
</dbReference>
<dbReference type="Pfam" id="PF04014">
    <property type="entry name" value="MazE_antitoxin"/>
    <property type="match status" value="1"/>
</dbReference>
<dbReference type="EMBL" id="CP014854">
    <property type="protein sequence ID" value="ASI98387.1"/>
    <property type="molecule type" value="Genomic_DNA"/>
</dbReference>
<dbReference type="OrthoDB" id="28233at2157"/>
<dbReference type="GeneID" id="33323445"/>
<dbReference type="PROSITE" id="PS51740">
    <property type="entry name" value="SPOVT_ABRB"/>
    <property type="match status" value="1"/>
</dbReference>
<feature type="domain" description="SpoVT-AbrB" evidence="1">
    <location>
        <begin position="3"/>
        <end position="45"/>
    </location>
</feature>
<keyword evidence="3" id="KW-1185">Reference proteome</keyword>
<evidence type="ECO:0000313" key="3">
    <source>
        <dbReference type="Proteomes" id="UP000197156"/>
    </source>
</evidence>
<dbReference type="SMART" id="SM00966">
    <property type="entry name" value="SpoVT_AbrB"/>
    <property type="match status" value="1"/>
</dbReference>
<name>A0A218P0C4_THECE</name>
<dbReference type="KEGG" id="tce:A3L02_01800"/>
<protein>
    <recommendedName>
        <fullName evidence="1">SpoVT-AbrB domain-containing protein</fullName>
    </recommendedName>
</protein>
<proteinExistence type="predicted"/>
<dbReference type="GO" id="GO:0003677">
    <property type="term" value="F:DNA binding"/>
    <property type="evidence" value="ECO:0007669"/>
    <property type="project" value="InterPro"/>
</dbReference>
<dbReference type="Proteomes" id="UP000197156">
    <property type="component" value="Chromosome"/>
</dbReference>
<dbReference type="AlphaFoldDB" id="A0A218P0C4"/>